<dbReference type="EMBL" id="JASCTH010000032">
    <property type="protein sequence ID" value="MDI6104349.1"/>
    <property type="molecule type" value="Genomic_DNA"/>
</dbReference>
<dbReference type="Proteomes" id="UP001241758">
    <property type="component" value="Unassembled WGS sequence"/>
</dbReference>
<keyword evidence="1" id="KW-0812">Transmembrane</keyword>
<feature type="transmembrane region" description="Helical" evidence="1">
    <location>
        <begin position="61"/>
        <end position="79"/>
    </location>
</feature>
<feature type="transmembrane region" description="Helical" evidence="1">
    <location>
        <begin position="37"/>
        <end position="55"/>
    </location>
</feature>
<accession>A0ABT6WX84</accession>
<reference evidence="2 3" key="1">
    <citation type="submission" date="2023-05" db="EMBL/GenBank/DDBJ databases">
        <title>Actinoplanes sp. NEAU-A12 genome sequencing.</title>
        <authorList>
            <person name="Wang Z.-S."/>
        </authorList>
    </citation>
    <scope>NUCLEOTIDE SEQUENCE [LARGE SCALE GENOMIC DNA]</scope>
    <source>
        <strain evidence="2 3">NEAU-A12</strain>
    </source>
</reference>
<protein>
    <submittedName>
        <fullName evidence="2">Uncharacterized protein</fullName>
    </submittedName>
</protein>
<evidence type="ECO:0000313" key="2">
    <source>
        <dbReference type="EMBL" id="MDI6104349.1"/>
    </source>
</evidence>
<dbReference type="RefSeq" id="WP_282765714.1">
    <property type="nucleotide sequence ID" value="NZ_JASCTH010000032.1"/>
</dbReference>
<proteinExistence type="predicted"/>
<organism evidence="2 3">
    <name type="scientific">Actinoplanes sandaracinus</name>
    <dbReference type="NCBI Taxonomy" id="3045177"/>
    <lineage>
        <taxon>Bacteria</taxon>
        <taxon>Bacillati</taxon>
        <taxon>Actinomycetota</taxon>
        <taxon>Actinomycetes</taxon>
        <taxon>Micromonosporales</taxon>
        <taxon>Micromonosporaceae</taxon>
        <taxon>Actinoplanes</taxon>
    </lineage>
</organism>
<comment type="caution">
    <text evidence="2">The sequence shown here is derived from an EMBL/GenBank/DDBJ whole genome shotgun (WGS) entry which is preliminary data.</text>
</comment>
<name>A0ABT6WX84_9ACTN</name>
<gene>
    <name evidence="2" type="ORF">QLQ12_37740</name>
</gene>
<evidence type="ECO:0000313" key="3">
    <source>
        <dbReference type="Proteomes" id="UP001241758"/>
    </source>
</evidence>
<sequence>MDFTAIATGFLGAASLVPAVASSLVGFPPYRQWFRGAALMLIAGLGATLLAISVWPIDDLLYWLGVLLVLGGVLLVWTLRFRTWRSAQQQHEQRIDKNPVCEG</sequence>
<keyword evidence="1" id="KW-1133">Transmembrane helix</keyword>
<evidence type="ECO:0000256" key="1">
    <source>
        <dbReference type="SAM" id="Phobius"/>
    </source>
</evidence>
<feature type="transmembrane region" description="Helical" evidence="1">
    <location>
        <begin position="6"/>
        <end position="25"/>
    </location>
</feature>
<keyword evidence="1" id="KW-0472">Membrane</keyword>
<keyword evidence="3" id="KW-1185">Reference proteome</keyword>